<comment type="caution">
    <text evidence="9">The sequence shown here is derived from an EMBL/GenBank/DDBJ whole genome shotgun (WGS) entry which is preliminary data.</text>
</comment>
<dbReference type="PROSITE" id="PS50088">
    <property type="entry name" value="ANK_REPEAT"/>
    <property type="match status" value="2"/>
</dbReference>
<dbReference type="PANTHER" id="PTHR43828">
    <property type="entry name" value="ASPARAGINASE"/>
    <property type="match status" value="1"/>
</dbReference>
<evidence type="ECO:0000256" key="7">
    <source>
        <dbReference type="SAM" id="MobiDB-lite"/>
    </source>
</evidence>
<feature type="region of interest" description="Disordered" evidence="7">
    <location>
        <begin position="335"/>
        <end position="392"/>
    </location>
</feature>
<evidence type="ECO:0000313" key="10">
    <source>
        <dbReference type="Proteomes" id="UP000750711"/>
    </source>
</evidence>
<keyword evidence="1" id="KW-0677">Repeat</keyword>
<dbReference type="Pfam" id="PF00023">
    <property type="entry name" value="Ank"/>
    <property type="match status" value="1"/>
</dbReference>
<dbReference type="PROSITE" id="PS51299">
    <property type="entry name" value="HTH_APSES"/>
    <property type="match status" value="1"/>
</dbReference>
<keyword evidence="4" id="KW-0183">Conidiation</keyword>
<dbReference type="GO" id="GO:0003677">
    <property type="term" value="F:DNA binding"/>
    <property type="evidence" value="ECO:0007669"/>
    <property type="project" value="InterPro"/>
</dbReference>
<evidence type="ECO:0000256" key="5">
    <source>
        <dbReference type="PROSITE-ProRule" id="PRU00023"/>
    </source>
</evidence>
<dbReference type="GO" id="GO:0048315">
    <property type="term" value="P:conidium formation"/>
    <property type="evidence" value="ECO:0007669"/>
    <property type="project" value="UniProtKB-KW"/>
</dbReference>
<evidence type="ECO:0000256" key="1">
    <source>
        <dbReference type="ARBA" id="ARBA00022737"/>
    </source>
</evidence>
<keyword evidence="2" id="KW-0749">Sporulation</keyword>
<feature type="region of interest" description="Disordered" evidence="7">
    <location>
        <begin position="1"/>
        <end position="23"/>
    </location>
</feature>
<feature type="coiled-coil region" evidence="6">
    <location>
        <begin position="717"/>
        <end position="744"/>
    </location>
</feature>
<dbReference type="GO" id="GO:0033309">
    <property type="term" value="C:SBF transcription complex"/>
    <property type="evidence" value="ECO:0007669"/>
    <property type="project" value="TreeGrafter"/>
</dbReference>
<dbReference type="FunFam" id="3.10.260.10:FF:000001">
    <property type="entry name" value="APSES transcription factor (MbpA)"/>
    <property type="match status" value="1"/>
</dbReference>
<feature type="repeat" description="ANK" evidence="5">
    <location>
        <begin position="452"/>
        <end position="484"/>
    </location>
</feature>
<name>A0A9P8LD05_9PEZI</name>
<dbReference type="AlphaFoldDB" id="A0A9P8LD05"/>
<evidence type="ECO:0000256" key="3">
    <source>
        <dbReference type="ARBA" id="ARBA00023043"/>
    </source>
</evidence>
<proteinExistence type="predicted"/>
<dbReference type="SUPFAM" id="SSF48403">
    <property type="entry name" value="Ankyrin repeat"/>
    <property type="match status" value="1"/>
</dbReference>
<dbReference type="InterPro" id="IPR018004">
    <property type="entry name" value="KilA/APSES_HTH"/>
</dbReference>
<protein>
    <recommendedName>
        <fullName evidence="8">HTH APSES-type domain-containing protein</fullName>
    </recommendedName>
</protein>
<evidence type="ECO:0000313" key="9">
    <source>
        <dbReference type="EMBL" id="KAH0559927.1"/>
    </source>
</evidence>
<keyword evidence="6" id="KW-0175">Coiled coil</keyword>
<evidence type="ECO:0000256" key="4">
    <source>
        <dbReference type="ARBA" id="ARBA00023321"/>
    </source>
</evidence>
<feature type="domain" description="HTH APSES-type" evidence="8">
    <location>
        <begin position="98"/>
        <end position="205"/>
    </location>
</feature>
<dbReference type="GO" id="GO:0030435">
    <property type="term" value="P:sporulation resulting in formation of a cellular spore"/>
    <property type="evidence" value="ECO:0007669"/>
    <property type="project" value="UniProtKB-KW"/>
</dbReference>
<dbReference type="PANTHER" id="PTHR43828:SF3">
    <property type="entry name" value="CHROMO DOMAIN-CONTAINING PROTEIN"/>
    <property type="match status" value="1"/>
</dbReference>
<dbReference type="GO" id="GO:0001228">
    <property type="term" value="F:DNA-binding transcription activator activity, RNA polymerase II-specific"/>
    <property type="evidence" value="ECO:0007669"/>
    <property type="project" value="UniProtKB-ARBA"/>
</dbReference>
<dbReference type="InterPro" id="IPR002110">
    <property type="entry name" value="Ankyrin_rpt"/>
</dbReference>
<feature type="region of interest" description="Disordered" evidence="7">
    <location>
        <begin position="265"/>
        <end position="310"/>
    </location>
</feature>
<evidence type="ECO:0000259" key="8">
    <source>
        <dbReference type="PROSITE" id="PS51299"/>
    </source>
</evidence>
<dbReference type="InterPro" id="IPR003163">
    <property type="entry name" value="Tscrpt_reg_HTH_APSES-type"/>
</dbReference>
<evidence type="ECO:0000256" key="2">
    <source>
        <dbReference type="ARBA" id="ARBA00022969"/>
    </source>
</evidence>
<dbReference type="InterPro" id="IPR051642">
    <property type="entry name" value="SWI6-like"/>
</dbReference>
<feature type="compositionally biased region" description="Polar residues" evidence="7">
    <location>
        <begin position="282"/>
        <end position="310"/>
    </location>
</feature>
<dbReference type="EMBL" id="JAGHQM010000487">
    <property type="protein sequence ID" value="KAH0559927.1"/>
    <property type="molecule type" value="Genomic_DNA"/>
</dbReference>
<dbReference type="PROSITE" id="PS50297">
    <property type="entry name" value="ANK_REP_REGION"/>
    <property type="match status" value="1"/>
</dbReference>
<dbReference type="Gene3D" id="1.25.40.20">
    <property type="entry name" value="Ankyrin repeat-containing domain"/>
    <property type="match status" value="1"/>
</dbReference>
<dbReference type="InterPro" id="IPR036887">
    <property type="entry name" value="HTH_APSES_sf"/>
</dbReference>
<gene>
    <name evidence="9" type="ORF">GP486_003550</name>
</gene>
<dbReference type="Gene3D" id="3.10.260.10">
    <property type="entry name" value="Transcription regulator HTH, APSES-type DNA-binding domain"/>
    <property type="match status" value="1"/>
</dbReference>
<dbReference type="GO" id="GO:0030907">
    <property type="term" value="C:MBF transcription complex"/>
    <property type="evidence" value="ECO:0007669"/>
    <property type="project" value="TreeGrafter"/>
</dbReference>
<dbReference type="Pfam" id="PF04383">
    <property type="entry name" value="KilA-N"/>
    <property type="match status" value="1"/>
</dbReference>
<keyword evidence="10" id="KW-1185">Reference proteome</keyword>
<sequence>MASTIRAAPPPHPPSFSRDNTSSSLNGFLASSAVGSFDNTASITSTPTATPPPSRGQQQQYYYNNASQGRGSGGAMQQGSFRSYSEVNGSAQGHGPQIYTAVYSGVSVYEMSVNNVAVMRRRSDSWLNATQILKVAGIDKGKRTKVLEKEILTGDHEKVQGGYGKYQGTWIKYERGVEFCRQYGVEDILKPLLEYDMGNDGVGGAGQGGVETPTKEQAMAAQRKRLYNSGLENRPNGQSSNGTFFKNISSTASNAVAAISKARFDSPGPRVASGTHRPGSSMKMSQHQLQIGSQESAFPGGSQQSAVSQNSFGGEVAADSAYGTQSGVYITAGIQEQARNGDMQEPPRKRMRTSPSRTSSFLVDGSGDYSMREETPTEPNESFYNSQQLSQPLKPEDEVMMALPPLSHPGGKEGERKQQLLGSACVHEGDFSEHPCFLELSGEDLDIPLDHSGHTTLHWAATLAVLPLLKALVVGGASISRVNNGGETALMRAVSATNNFDRGSFPEVLELLGPTIEIRDARGRTVLHHIAVSSAIKGRSAASRYYLESLLEFVVRQGSAPGSQQGSFNAGAIGASSASIAIGGVKAISLGRFMSEIVNARDKSGDTALNIAARIGNRSIIQQLQEVGADPGIPNRAGLRPVDFGIGEEAKANGESTRGNPLAGREILRRGEVSAAVGETSKEIMSSISSLLAQTENDFAEEMGTKQDLIDATHSQLRECSGQLGEERRKLQALQTRASEKTERRHKIYNLRRALEDQRAGVANGDSAQNLKLGDADVESIKALELPRELIESEIVNQNSLGQLDQKQFACISSLPSSGTLRAQLAAYIQNNNALKEYSAQLRSRSRELEEKYRRVVALCTGIKEEEVEETLPGLVIAIESEGTSAVELARVNEIVRRYEGTDA</sequence>
<feature type="compositionally biased region" description="Polar residues" evidence="7">
    <location>
        <begin position="377"/>
        <end position="391"/>
    </location>
</feature>
<dbReference type="SMART" id="SM00248">
    <property type="entry name" value="ANK"/>
    <property type="match status" value="2"/>
</dbReference>
<feature type="repeat" description="ANK" evidence="5">
    <location>
        <begin position="604"/>
        <end position="636"/>
    </location>
</feature>
<evidence type="ECO:0000256" key="6">
    <source>
        <dbReference type="SAM" id="Coils"/>
    </source>
</evidence>
<dbReference type="InterPro" id="IPR036770">
    <property type="entry name" value="Ankyrin_rpt-contain_sf"/>
</dbReference>
<keyword evidence="3 5" id="KW-0040">ANK repeat</keyword>
<reference evidence="9" key="1">
    <citation type="submission" date="2021-03" db="EMBL/GenBank/DDBJ databases">
        <title>Comparative genomics and phylogenomic investigation of the class Geoglossomycetes provide insights into ecological specialization and systematics.</title>
        <authorList>
            <person name="Melie T."/>
            <person name="Pirro S."/>
            <person name="Miller A.N."/>
            <person name="Quandt A."/>
        </authorList>
    </citation>
    <scope>NUCLEOTIDE SEQUENCE</scope>
    <source>
        <strain evidence="9">CAQ_001_2017</strain>
    </source>
</reference>
<dbReference type="Proteomes" id="UP000750711">
    <property type="component" value="Unassembled WGS sequence"/>
</dbReference>
<organism evidence="9 10">
    <name type="scientific">Trichoglossum hirsutum</name>
    <dbReference type="NCBI Taxonomy" id="265104"/>
    <lineage>
        <taxon>Eukaryota</taxon>
        <taxon>Fungi</taxon>
        <taxon>Dikarya</taxon>
        <taxon>Ascomycota</taxon>
        <taxon>Pezizomycotina</taxon>
        <taxon>Geoglossomycetes</taxon>
        <taxon>Geoglossales</taxon>
        <taxon>Geoglossaceae</taxon>
        <taxon>Trichoglossum</taxon>
    </lineage>
</organism>
<dbReference type="GO" id="GO:0003713">
    <property type="term" value="F:transcription coactivator activity"/>
    <property type="evidence" value="ECO:0007669"/>
    <property type="project" value="TreeGrafter"/>
</dbReference>
<dbReference type="SUPFAM" id="SSF54616">
    <property type="entry name" value="DNA-binding domain of Mlu1-box binding protein MBP1"/>
    <property type="match status" value="1"/>
</dbReference>
<accession>A0A9P8LD05</accession>
<dbReference type="SMART" id="SM01252">
    <property type="entry name" value="KilA-N"/>
    <property type="match status" value="1"/>
</dbReference>